<accession>A0A6P4E7Z9</accession>
<comment type="subcellular location">
    <subcellularLocation>
        <location evidence="1">Membrane</location>
    </subcellularLocation>
</comment>
<evidence type="ECO:0000256" key="1">
    <source>
        <dbReference type="ARBA" id="ARBA00004370"/>
    </source>
</evidence>
<keyword evidence="6" id="KW-0325">Glycoprotein</keyword>
<sequence>MDEKGEFILSPDCLLEIMNYVITDCKSKDKNVKNDSSSFGDLIHFVLAHEFFLELLEVHYKRLYDDLEMAIACKIIKLLIELRLNKISSGMECCWSSYLESVREKSPFNLELSLGYHKEKRNHTNVCVSIKGISTDLANTEALKLFDNISTEDLSDICSKNPNLRILAFEGSKIHGSFSDITPHCENLEEVRIRLNPRSGVAQYRSLAKLPNLKTFIITGVQESGSQLLFFNDLRTWSRPKSLQPLTLTIEDSLSDESQPITFATFDSLRYLHINEPYRYNDWYNSKLNVLIKSEYDLSETSEDSTSIKEYLATITLGKYVKVKFNRCKEELVLKIHQESDISKMGSLSKLPNLSRLVVHNKCSYLDYPNTLAEFLRSMKPNGSFGLKSCKINYGIIDKLESIELSKIESIRFLACHQYSWCSTKFLSQLSNLQHLKINVRREWINGNSLEVIVNLLTACQVTASIMTEELSITLKKNEKEMEILFSYNSFKADILAPLSQISGFDSLKIAGGALTGYLNPVFKAFATSNLTTINEIDLSELDKPRFEDIIEVAEIKTIKKLTCSISDFTGIEKLANLNKLEDLSVFGKGNLSPLFIKLAERDSIHRFQCSKELDPEEVINVSKIGSLKHLNCKFLDVENLKSLSALANSSIEELIVTSYHSFSLKNLFAAFSKCNASRLQQLEVIGKALDFTEIAEVSKIKGLKKLLGFFDSNGAQLLDRLINLEHLEINVLNVVALKSLPRLQKLEIKNEIGLLECKHLVELEKLESLKCSLCKDPGIEVLAKMKNLKELIIYRAEDSLCRLYRAFGLGSESKLRELHIPIRYSEEIREISKIKSLTVLDINYEGICDNLSDLGQLNELKSLRIAAKCSVDSDSLLPIIQFCQKLDCVTLEFIRGLKVAVKFVSKANTILKSIRDPLLQKPLQLTLCETSVFPKFHVEDIDDSYLNVFYSYDTEYPDEILDFMSDGAESDDSDSYDVDWYY</sequence>
<evidence type="ECO:0000256" key="5">
    <source>
        <dbReference type="ARBA" id="ARBA00023136"/>
    </source>
</evidence>
<evidence type="ECO:0000256" key="3">
    <source>
        <dbReference type="ARBA" id="ARBA00022729"/>
    </source>
</evidence>
<dbReference type="Proteomes" id="UP001652680">
    <property type="component" value="Unassembled WGS sequence"/>
</dbReference>
<evidence type="ECO:0000313" key="9">
    <source>
        <dbReference type="RefSeq" id="XP_016969566.1"/>
    </source>
</evidence>
<dbReference type="AlphaFoldDB" id="A0A6P4E7Z9"/>
<dbReference type="SUPFAM" id="SSF52047">
    <property type="entry name" value="RNI-like"/>
    <property type="match status" value="2"/>
</dbReference>
<dbReference type="RefSeq" id="XP_016969566.1">
    <property type="nucleotide sequence ID" value="XM_017114077.1"/>
</dbReference>
<dbReference type="Gene3D" id="3.80.10.10">
    <property type="entry name" value="Ribonuclease Inhibitor"/>
    <property type="match status" value="3"/>
</dbReference>
<evidence type="ECO:0000313" key="8">
    <source>
        <dbReference type="Proteomes" id="UP001652680"/>
    </source>
</evidence>
<reference evidence="7" key="3">
    <citation type="submission" date="2025-05" db="UniProtKB">
        <authorList>
            <consortium name="EnsemblMetazoa"/>
        </authorList>
    </citation>
    <scope>IDENTIFICATION</scope>
</reference>
<dbReference type="OrthoDB" id="7857119at2759"/>
<keyword evidence="3" id="KW-0732">Signal</keyword>
<dbReference type="InterPro" id="IPR046956">
    <property type="entry name" value="RLP23-like"/>
</dbReference>
<reference evidence="9" key="2">
    <citation type="submission" date="2025-04" db="UniProtKB">
        <authorList>
            <consortium name="RefSeq"/>
        </authorList>
    </citation>
    <scope>IDENTIFICATION</scope>
</reference>
<organism evidence="9">
    <name type="scientific">Drosophila rhopaloa</name>
    <name type="common">Fruit fly</name>
    <dbReference type="NCBI Taxonomy" id="1041015"/>
    <lineage>
        <taxon>Eukaryota</taxon>
        <taxon>Metazoa</taxon>
        <taxon>Ecdysozoa</taxon>
        <taxon>Arthropoda</taxon>
        <taxon>Hexapoda</taxon>
        <taxon>Insecta</taxon>
        <taxon>Pterygota</taxon>
        <taxon>Neoptera</taxon>
        <taxon>Endopterygota</taxon>
        <taxon>Diptera</taxon>
        <taxon>Brachycera</taxon>
        <taxon>Muscomorpha</taxon>
        <taxon>Ephydroidea</taxon>
        <taxon>Drosophilidae</taxon>
        <taxon>Drosophila</taxon>
        <taxon>Sophophora</taxon>
    </lineage>
</organism>
<keyword evidence="8" id="KW-1185">Reference proteome</keyword>
<keyword evidence="4" id="KW-1133">Transmembrane helix</keyword>
<dbReference type="GeneID" id="108037500"/>
<evidence type="ECO:0000256" key="6">
    <source>
        <dbReference type="ARBA" id="ARBA00023180"/>
    </source>
</evidence>
<gene>
    <name evidence="9" type="primary">LOC108037500</name>
    <name evidence="7" type="synonym">108037500</name>
</gene>
<dbReference type="PANTHER" id="PTHR48063">
    <property type="entry name" value="LRR RECEPTOR-LIKE KINASE"/>
    <property type="match status" value="1"/>
</dbReference>
<proteinExistence type="predicted"/>
<name>A0A6P4E7Z9_DRORH</name>
<reference evidence="8" key="1">
    <citation type="journal article" date="2021" name="Elife">
        <title>Highly contiguous assemblies of 101 drosophilid genomes.</title>
        <authorList>
            <person name="Kim B.Y."/>
            <person name="Wang J.R."/>
            <person name="Miller D.E."/>
            <person name="Barmina O."/>
            <person name="Delaney E."/>
            <person name="Thompson A."/>
            <person name="Comeault A.A."/>
            <person name="Peede D."/>
            <person name="D'Agostino E.R."/>
            <person name="Pelaez J."/>
            <person name="Aguilar J.M."/>
            <person name="Haji D."/>
            <person name="Matsunaga T."/>
            <person name="Armstrong E.E."/>
            <person name="Zych M."/>
            <person name="Ogawa Y."/>
            <person name="Stamenkovic-Radak M."/>
            <person name="Jelic M."/>
            <person name="Veselinovic M.S."/>
            <person name="Tanaskovic M."/>
            <person name="Eric P."/>
            <person name="Gao J.J."/>
            <person name="Katoh T.K."/>
            <person name="Toda M.J."/>
            <person name="Watabe H."/>
            <person name="Watada M."/>
            <person name="Davis J.S."/>
            <person name="Moyle L.C."/>
            <person name="Manoli G."/>
            <person name="Bertolini E."/>
            <person name="Kostal V."/>
            <person name="Hawley R.S."/>
            <person name="Takahashi A."/>
            <person name="Jones C.D."/>
            <person name="Price D.K."/>
            <person name="Whiteman N."/>
            <person name="Kopp A."/>
            <person name="Matute D.R."/>
            <person name="Petrov D.A."/>
        </authorList>
    </citation>
    <scope>NUCLEOTIDE SEQUENCE [LARGE SCALE GENOMIC DNA]</scope>
</reference>
<protein>
    <submittedName>
        <fullName evidence="9">Uncharacterized protein LOC108037500</fullName>
    </submittedName>
</protein>
<evidence type="ECO:0000313" key="7">
    <source>
        <dbReference type="EnsemblMetazoa" id="XP_016969566.1"/>
    </source>
</evidence>
<dbReference type="InterPro" id="IPR032675">
    <property type="entry name" value="LRR_dom_sf"/>
</dbReference>
<evidence type="ECO:0000256" key="2">
    <source>
        <dbReference type="ARBA" id="ARBA00022692"/>
    </source>
</evidence>
<dbReference type="GO" id="GO:0016020">
    <property type="term" value="C:membrane"/>
    <property type="evidence" value="ECO:0007669"/>
    <property type="project" value="UniProtKB-SubCell"/>
</dbReference>
<dbReference type="EnsemblMetazoa" id="XM_017114077.1">
    <property type="protein sequence ID" value="XP_016969566.1"/>
    <property type="gene ID" value="LOC108037500"/>
</dbReference>
<keyword evidence="5" id="KW-0472">Membrane</keyword>
<keyword evidence="2" id="KW-0812">Transmembrane</keyword>
<evidence type="ECO:0000256" key="4">
    <source>
        <dbReference type="ARBA" id="ARBA00022989"/>
    </source>
</evidence>